<dbReference type="SUPFAM" id="SSF53474">
    <property type="entry name" value="alpha/beta-Hydrolases"/>
    <property type="match status" value="1"/>
</dbReference>
<evidence type="ECO:0000313" key="4">
    <source>
        <dbReference type="Proteomes" id="UP000738431"/>
    </source>
</evidence>
<evidence type="ECO:0000313" key="3">
    <source>
        <dbReference type="EMBL" id="WRQ89191.1"/>
    </source>
</evidence>
<dbReference type="InterPro" id="IPR029058">
    <property type="entry name" value="AB_hydrolase_fold"/>
</dbReference>
<dbReference type="Gene3D" id="3.40.50.1820">
    <property type="entry name" value="alpha/beta hydrolase"/>
    <property type="match status" value="1"/>
</dbReference>
<feature type="signal peptide" evidence="1">
    <location>
        <begin position="1"/>
        <end position="19"/>
    </location>
</feature>
<dbReference type="Proteomes" id="UP000738431">
    <property type="component" value="Chromosome"/>
</dbReference>
<dbReference type="RefSeq" id="WP_221031058.1">
    <property type="nucleotide sequence ID" value="NZ_CP139781.1"/>
</dbReference>
<evidence type="ECO:0000256" key="1">
    <source>
        <dbReference type="SAM" id="SignalP"/>
    </source>
</evidence>
<accession>A0ABZ1CCN3</accession>
<keyword evidence="1" id="KW-0732">Signal</keyword>
<keyword evidence="4" id="KW-1185">Reference proteome</keyword>
<protein>
    <submittedName>
        <fullName evidence="3">Prolyl oligopeptidase family serine peptidase</fullName>
    </submittedName>
</protein>
<sequence length="268" mass="29451">MRLLAPFLLLLLLPWSGTAADFPGETSTWNGYVRHDFVFEGHEAIVVVPDQPAPGRPWLWRARFWGHAPESDVLLLERGFHIAYCDVADLFGSPTAVERWNHFYTAMTRDYGLAPKVALKGLSRGGLIIYNWAKANPDKVSCIYGDAPVCDLRSWPGSRRDLPRWQVVLDLYGLSEDEIDTAPVSPIHGLKPLAAAGVPLLHVVGDRDETVPVADNTAVLAARYRALGGSITIIHKPDVAHHPHGLEDSTPIVDFILAHTPAPDAARP</sequence>
<proteinExistence type="predicted"/>
<reference evidence="3 4" key="1">
    <citation type="submission" date="2023-12" db="EMBL/GenBank/DDBJ databases">
        <title>Description of an unclassified Opitutus bacterium of Verrucomicrobiota.</title>
        <authorList>
            <person name="Zhang D.-F."/>
        </authorList>
    </citation>
    <scope>NUCLEOTIDE SEQUENCE [LARGE SCALE GENOMIC DNA]</scope>
    <source>
        <strain evidence="3 4">WL0086</strain>
    </source>
</reference>
<dbReference type="Pfam" id="PF00326">
    <property type="entry name" value="Peptidase_S9"/>
    <property type="match status" value="1"/>
</dbReference>
<gene>
    <name evidence="3" type="ORF">K1X11_007210</name>
</gene>
<dbReference type="EMBL" id="CP139781">
    <property type="protein sequence ID" value="WRQ89191.1"/>
    <property type="molecule type" value="Genomic_DNA"/>
</dbReference>
<feature type="chain" id="PRO_5046802565" evidence="1">
    <location>
        <begin position="20"/>
        <end position="268"/>
    </location>
</feature>
<dbReference type="InterPro" id="IPR001375">
    <property type="entry name" value="Peptidase_S9_cat"/>
</dbReference>
<name>A0ABZ1CCN3_9BACT</name>
<evidence type="ECO:0000259" key="2">
    <source>
        <dbReference type="Pfam" id="PF00326"/>
    </source>
</evidence>
<feature type="domain" description="Peptidase S9 prolyl oligopeptidase catalytic" evidence="2">
    <location>
        <begin position="113"/>
        <end position="241"/>
    </location>
</feature>
<organism evidence="3 4">
    <name type="scientific">Actomonas aquatica</name>
    <dbReference type="NCBI Taxonomy" id="2866162"/>
    <lineage>
        <taxon>Bacteria</taxon>
        <taxon>Pseudomonadati</taxon>
        <taxon>Verrucomicrobiota</taxon>
        <taxon>Opitutia</taxon>
        <taxon>Opitutales</taxon>
        <taxon>Opitutaceae</taxon>
        <taxon>Actomonas</taxon>
    </lineage>
</organism>